<dbReference type="InterPro" id="IPR020472">
    <property type="entry name" value="WD40_PAC1"/>
</dbReference>
<protein>
    <submittedName>
        <fullName evidence="6">CIC11C00000000476</fullName>
    </submittedName>
</protein>
<dbReference type="PRINTS" id="PR00320">
    <property type="entry name" value="GPROTEINBRPT"/>
</dbReference>
<evidence type="ECO:0000313" key="7">
    <source>
        <dbReference type="Proteomes" id="UP000182259"/>
    </source>
</evidence>
<comment type="similarity">
    <text evidence="1">Belongs to the WD repeat G protein beta family.</text>
</comment>
<evidence type="ECO:0000256" key="1">
    <source>
        <dbReference type="ARBA" id="ARBA00009768"/>
    </source>
</evidence>
<evidence type="ECO:0000256" key="2">
    <source>
        <dbReference type="ARBA" id="ARBA00022574"/>
    </source>
</evidence>
<dbReference type="InterPro" id="IPR001632">
    <property type="entry name" value="WD40_G-protein_beta-like"/>
</dbReference>
<dbReference type="PIRSF" id="PIRSF002394">
    <property type="entry name" value="GN-bd_beta"/>
    <property type="match status" value="1"/>
</dbReference>
<feature type="repeat" description="WD" evidence="5">
    <location>
        <begin position="205"/>
        <end position="250"/>
    </location>
</feature>
<accession>A0A1L0DIR5</accession>
<dbReference type="InterPro" id="IPR015943">
    <property type="entry name" value="WD40/YVTN_repeat-like_dom_sf"/>
</dbReference>
<dbReference type="CDD" id="cd00200">
    <property type="entry name" value="WD40"/>
    <property type="match status" value="1"/>
</dbReference>
<dbReference type="GO" id="GO:0007165">
    <property type="term" value="P:signal transduction"/>
    <property type="evidence" value="ECO:0007669"/>
    <property type="project" value="UniProtKB-KW"/>
</dbReference>
<sequence>MFHGINEDLLLVDRLAAARQTAQILYAEVQKTNNLIQDSTLQQASTLVAAIPPRGYMRQFNTLSGHRDKIAGIKWASDSIKLLSSCQDGFMIIWDSVTGMKLQAIELENSWVLLCAYSPSGRFVALAGLDNRCTVYKVNIDPPESTPPGSIELSDRPRLGRKIARPHAAYVSSCEFVTDSQVLTALGDMTIALWDMAKDAKTRDFLDHTSDVLLLLVVPNLLMLTQTFLSSGADGYVKVWDVRAKNAQKSCQVSKTDVNSVTQLPDGYSFVTGSDDGFCKLYDLRSDCELATYSLLNHYEPQSAVTESPTSRNSMWSRFHTPGVVSVELSHSGRILYACYADYGCVAWDTLKNDIVEVLGVGNGSHTGRISQVSVSPDGQGLATASWDSTIKVWST</sequence>
<gene>
    <name evidence="6" type="ORF">SAMEA4029009_CIC11G00000000476</name>
</gene>
<dbReference type="PROSITE" id="PS50294">
    <property type="entry name" value="WD_REPEATS_REGION"/>
    <property type="match status" value="2"/>
</dbReference>
<name>A0A1L0DIR5_9ASCO</name>
<keyword evidence="2 5" id="KW-0853">WD repeat</keyword>
<dbReference type="AlphaFoldDB" id="A0A1L0DIR5"/>
<evidence type="ECO:0000256" key="5">
    <source>
        <dbReference type="PROSITE-ProRule" id="PRU00221"/>
    </source>
</evidence>
<dbReference type="Gene3D" id="2.130.10.10">
    <property type="entry name" value="YVTN repeat-like/Quinoprotein amine dehydrogenase"/>
    <property type="match status" value="1"/>
</dbReference>
<dbReference type="EMBL" id="LT635767">
    <property type="protein sequence ID" value="SGZ56444.1"/>
    <property type="molecule type" value="Genomic_DNA"/>
</dbReference>
<evidence type="ECO:0000256" key="4">
    <source>
        <dbReference type="ARBA" id="ARBA00023224"/>
    </source>
</evidence>
<dbReference type="InterPro" id="IPR001680">
    <property type="entry name" value="WD40_rpt"/>
</dbReference>
<dbReference type="PROSITE" id="PS00678">
    <property type="entry name" value="WD_REPEATS_1"/>
    <property type="match status" value="1"/>
</dbReference>
<dbReference type="PANTHER" id="PTHR19850">
    <property type="entry name" value="GUANINE NUCLEOTIDE-BINDING PROTEIN BETA G PROTEIN BETA"/>
    <property type="match status" value="1"/>
</dbReference>
<dbReference type="InterPro" id="IPR019775">
    <property type="entry name" value="WD40_repeat_CS"/>
</dbReference>
<dbReference type="SUPFAM" id="SSF50978">
    <property type="entry name" value="WD40 repeat-like"/>
    <property type="match status" value="1"/>
</dbReference>
<proteinExistence type="inferred from homology"/>
<organism evidence="6 7">
    <name type="scientific">Sungouiella intermedia</name>
    <dbReference type="NCBI Taxonomy" id="45354"/>
    <lineage>
        <taxon>Eukaryota</taxon>
        <taxon>Fungi</taxon>
        <taxon>Dikarya</taxon>
        <taxon>Ascomycota</taxon>
        <taxon>Saccharomycotina</taxon>
        <taxon>Pichiomycetes</taxon>
        <taxon>Metschnikowiaceae</taxon>
        <taxon>Sungouiella</taxon>
    </lineage>
</organism>
<dbReference type="PRINTS" id="PR00319">
    <property type="entry name" value="GPROTEINB"/>
</dbReference>
<dbReference type="InterPro" id="IPR016346">
    <property type="entry name" value="G-protein_beta_1-5"/>
</dbReference>
<dbReference type="PROSITE" id="PS50082">
    <property type="entry name" value="WD_REPEATS_2"/>
    <property type="match status" value="3"/>
</dbReference>
<dbReference type="Pfam" id="PF25391">
    <property type="entry name" value="WD40_Gbeta"/>
    <property type="match status" value="1"/>
</dbReference>
<evidence type="ECO:0000313" key="6">
    <source>
        <dbReference type="EMBL" id="SGZ56444.1"/>
    </source>
</evidence>
<reference evidence="6 7" key="1">
    <citation type="submission" date="2016-10" db="EMBL/GenBank/DDBJ databases">
        <authorList>
            <person name="de Groot N.N."/>
        </authorList>
    </citation>
    <scope>NUCLEOTIDE SEQUENCE [LARGE SCALE GENOMIC DNA]</scope>
    <source>
        <strain evidence="6 7">PYCC 4715</strain>
    </source>
</reference>
<dbReference type="InterPro" id="IPR036322">
    <property type="entry name" value="WD40_repeat_dom_sf"/>
</dbReference>
<feature type="repeat" description="WD" evidence="5">
    <location>
        <begin position="363"/>
        <end position="396"/>
    </location>
</feature>
<dbReference type="SMART" id="SM00320">
    <property type="entry name" value="WD40"/>
    <property type="match status" value="7"/>
</dbReference>
<keyword evidence="4" id="KW-0807">Transducer</keyword>
<dbReference type="Proteomes" id="UP000182259">
    <property type="component" value="Chromosome IV"/>
</dbReference>
<evidence type="ECO:0000256" key="3">
    <source>
        <dbReference type="ARBA" id="ARBA00022737"/>
    </source>
</evidence>
<keyword evidence="3" id="KW-0677">Repeat</keyword>
<feature type="repeat" description="WD" evidence="5">
    <location>
        <begin position="63"/>
        <end position="104"/>
    </location>
</feature>